<sequence>MHCLLLCNPPSPHLTDQVRNTNDTANPVPCPQANEMQISRYREMNRFAHSSWPRRVHERYFSNIRST</sequence>
<dbReference type="Proteomes" id="UP000663419">
    <property type="component" value="Chromosome 1"/>
</dbReference>
<dbReference type="AlphaFoldDB" id="A0A8A1L862"/>
<gene>
    <name evidence="1" type="ORF">I7I53_09038</name>
</gene>
<evidence type="ECO:0000313" key="2">
    <source>
        <dbReference type="Proteomes" id="UP000663419"/>
    </source>
</evidence>
<organism evidence="1 2">
    <name type="scientific">Ajellomyces capsulatus (strain H88)</name>
    <name type="common">Darling's disease fungus</name>
    <name type="synonym">Histoplasma capsulatum</name>
    <dbReference type="NCBI Taxonomy" id="544711"/>
    <lineage>
        <taxon>Eukaryota</taxon>
        <taxon>Fungi</taxon>
        <taxon>Dikarya</taxon>
        <taxon>Ascomycota</taxon>
        <taxon>Pezizomycotina</taxon>
        <taxon>Eurotiomycetes</taxon>
        <taxon>Eurotiomycetidae</taxon>
        <taxon>Onygenales</taxon>
        <taxon>Ajellomycetaceae</taxon>
        <taxon>Histoplasma</taxon>
    </lineage>
</organism>
<evidence type="ECO:0000313" key="1">
    <source>
        <dbReference type="EMBL" id="QSS48853.1"/>
    </source>
</evidence>
<dbReference type="VEuPathDB" id="FungiDB:I7I53_09038"/>
<proteinExistence type="predicted"/>
<name>A0A8A1L862_AJEC8</name>
<reference evidence="1" key="1">
    <citation type="submission" date="2021-01" db="EMBL/GenBank/DDBJ databases">
        <title>Chromosome-level genome assembly of a human fungal pathogen reveals clustering of transcriptionally co-regulated genes.</title>
        <authorList>
            <person name="Voorhies M."/>
            <person name="Cohen S."/>
            <person name="Shea T.P."/>
            <person name="Petrus S."/>
            <person name="Munoz J.F."/>
            <person name="Poplawski S."/>
            <person name="Goldman W.E."/>
            <person name="Michael T."/>
            <person name="Cuomo C.A."/>
            <person name="Sil A."/>
            <person name="Beyhan S."/>
        </authorList>
    </citation>
    <scope>NUCLEOTIDE SEQUENCE</scope>
    <source>
        <strain evidence="1">H88</strain>
    </source>
</reference>
<dbReference type="EMBL" id="CP069102">
    <property type="protein sequence ID" value="QSS48853.1"/>
    <property type="molecule type" value="Genomic_DNA"/>
</dbReference>
<protein>
    <submittedName>
        <fullName evidence="1">Uncharacterized protein</fullName>
    </submittedName>
</protein>
<accession>A0A8A1L862</accession>